<sequence length="634" mass="70100">MGEFIWFCQICSVLLLLLFLSESHRSLSLSPSSLDSAPLCLSNDRTALLQFRSAVSIDDSDGGYPKTKWWNESTNCCTWEGVTCDKATGQVIGLDLSDSRLVGSLSPNTSLFRLQGLQQLNLAYNNFSASSIPPGFSQLVSLTNLNLASSSFSGLVPSDTSLLSKLISLDLSSNDLKFDSHSFSMFILNLSKLENLSLDYINMSNIVPTSFINLSSSLKHLSLEICGLQGEFPSEIFQLRNLEYLDLSSNSLTGYLPKSNWSSSLEYFSLYSNHFRGSIPASIGNLTKITSLYLSSNEFHGQLPSTLFNLEQVTDLALSDNRLEGFLPAHVSKLQSLESLSLDNNLISGAVPSWLFTLPSLEFSGLGYNRLTGPVIEIQKPNSVQTVYLECNDIHGELPSSFFDLANLTDLDQSSNNLSGVIKSDMLSKLENLKTLDLSSNNFSGVIKFDVLSKLKNLTTLNLSNNKLSMTGVNSTFQELEKLDFSSCNVRQFPHFLRWTKSLEFLRLSNNAIEGSILKWESEGWEGLYNLNLSHNSLTSLEQYPGKNLGILDVRFNKLQGPLPVPPLTDYLRFFLVSNNNLTGEIPPSICNLTSIELLDLSSNSLGGIIPACLGNFSPSIFIMNLQMNNFKCW</sequence>
<dbReference type="InterPro" id="IPR003591">
    <property type="entry name" value="Leu-rich_rpt_typical-subtyp"/>
</dbReference>
<evidence type="ECO:0000256" key="1">
    <source>
        <dbReference type="ARBA" id="ARBA00004251"/>
    </source>
</evidence>
<dbReference type="PROSITE" id="PS51450">
    <property type="entry name" value="LRR"/>
    <property type="match status" value="2"/>
</dbReference>
<dbReference type="Gene3D" id="3.80.10.10">
    <property type="entry name" value="Ribonuclease Inhibitor"/>
    <property type="match status" value="3"/>
</dbReference>
<evidence type="ECO:0000313" key="15">
    <source>
        <dbReference type="Proteomes" id="UP001396334"/>
    </source>
</evidence>
<keyword evidence="4" id="KW-0433">Leucine-rich repeat</keyword>
<dbReference type="SMART" id="SM00365">
    <property type="entry name" value="LRR_SD22"/>
    <property type="match status" value="6"/>
</dbReference>
<keyword evidence="6 12" id="KW-0732">Signal</keyword>
<evidence type="ECO:0000256" key="3">
    <source>
        <dbReference type="ARBA" id="ARBA00022475"/>
    </source>
</evidence>
<comment type="similarity">
    <text evidence="2">Belongs to the RLP family.</text>
</comment>
<feature type="chain" id="PRO_5046577370" description="Leucine-rich repeat-containing N-terminal plant-type domain-containing protein" evidence="12">
    <location>
        <begin position="24"/>
        <end position="634"/>
    </location>
</feature>
<dbReference type="Pfam" id="PF13855">
    <property type="entry name" value="LRR_8"/>
    <property type="match status" value="2"/>
</dbReference>
<dbReference type="InterPro" id="IPR032675">
    <property type="entry name" value="LRR_dom_sf"/>
</dbReference>
<dbReference type="PANTHER" id="PTHR48052">
    <property type="entry name" value="UNNAMED PRODUCT"/>
    <property type="match status" value="1"/>
</dbReference>
<evidence type="ECO:0000256" key="12">
    <source>
        <dbReference type="SAM" id="SignalP"/>
    </source>
</evidence>
<evidence type="ECO:0000256" key="7">
    <source>
        <dbReference type="ARBA" id="ARBA00022737"/>
    </source>
</evidence>
<keyword evidence="7" id="KW-0677">Repeat</keyword>
<dbReference type="Proteomes" id="UP001396334">
    <property type="component" value="Unassembled WGS sequence"/>
</dbReference>
<dbReference type="Pfam" id="PF00560">
    <property type="entry name" value="LRR_1"/>
    <property type="match status" value="7"/>
</dbReference>
<comment type="subcellular location">
    <subcellularLocation>
        <location evidence="1">Cell membrane</location>
        <topology evidence="1">Single-pass type I membrane protein</topology>
    </subcellularLocation>
</comment>
<keyword evidence="11" id="KW-0325">Glycoprotein</keyword>
<dbReference type="SUPFAM" id="SSF52047">
    <property type="entry name" value="RNI-like"/>
    <property type="match status" value="1"/>
</dbReference>
<dbReference type="InterPro" id="IPR001611">
    <property type="entry name" value="Leu-rich_rpt"/>
</dbReference>
<dbReference type="Pfam" id="PF08263">
    <property type="entry name" value="LRRNT_2"/>
    <property type="match status" value="1"/>
</dbReference>
<feature type="signal peptide" evidence="12">
    <location>
        <begin position="1"/>
        <end position="23"/>
    </location>
</feature>
<dbReference type="EMBL" id="JBBPBN010000013">
    <property type="protein sequence ID" value="KAK9025636.1"/>
    <property type="molecule type" value="Genomic_DNA"/>
</dbReference>
<keyword evidence="5" id="KW-0812">Transmembrane</keyword>
<dbReference type="PANTHER" id="PTHR48052:SF63">
    <property type="entry name" value="PROTEIN KINASE DOMAIN-CONTAINING PROTEIN"/>
    <property type="match status" value="1"/>
</dbReference>
<dbReference type="SMART" id="SM00369">
    <property type="entry name" value="LRR_TYP"/>
    <property type="match status" value="8"/>
</dbReference>
<evidence type="ECO:0000256" key="6">
    <source>
        <dbReference type="ARBA" id="ARBA00022729"/>
    </source>
</evidence>
<name>A0ABR2SK52_9ROSI</name>
<evidence type="ECO:0000256" key="5">
    <source>
        <dbReference type="ARBA" id="ARBA00022692"/>
    </source>
</evidence>
<evidence type="ECO:0000256" key="11">
    <source>
        <dbReference type="ARBA" id="ARBA00023180"/>
    </source>
</evidence>
<accession>A0ABR2SK52</accession>
<evidence type="ECO:0000256" key="2">
    <source>
        <dbReference type="ARBA" id="ARBA00009592"/>
    </source>
</evidence>
<evidence type="ECO:0000313" key="14">
    <source>
        <dbReference type="EMBL" id="KAK9025636.1"/>
    </source>
</evidence>
<organism evidence="14 15">
    <name type="scientific">Hibiscus sabdariffa</name>
    <name type="common">roselle</name>
    <dbReference type="NCBI Taxonomy" id="183260"/>
    <lineage>
        <taxon>Eukaryota</taxon>
        <taxon>Viridiplantae</taxon>
        <taxon>Streptophyta</taxon>
        <taxon>Embryophyta</taxon>
        <taxon>Tracheophyta</taxon>
        <taxon>Spermatophyta</taxon>
        <taxon>Magnoliopsida</taxon>
        <taxon>eudicotyledons</taxon>
        <taxon>Gunneridae</taxon>
        <taxon>Pentapetalae</taxon>
        <taxon>rosids</taxon>
        <taxon>malvids</taxon>
        <taxon>Malvales</taxon>
        <taxon>Malvaceae</taxon>
        <taxon>Malvoideae</taxon>
        <taxon>Hibiscus</taxon>
    </lineage>
</organism>
<evidence type="ECO:0000256" key="4">
    <source>
        <dbReference type="ARBA" id="ARBA00022614"/>
    </source>
</evidence>
<proteinExistence type="inferred from homology"/>
<keyword evidence="3" id="KW-1003">Cell membrane</keyword>
<evidence type="ECO:0000256" key="8">
    <source>
        <dbReference type="ARBA" id="ARBA00022989"/>
    </source>
</evidence>
<keyword evidence="15" id="KW-1185">Reference proteome</keyword>
<dbReference type="PRINTS" id="PR00019">
    <property type="entry name" value="LEURICHRPT"/>
</dbReference>
<keyword evidence="9" id="KW-0472">Membrane</keyword>
<evidence type="ECO:0000256" key="10">
    <source>
        <dbReference type="ARBA" id="ARBA00023170"/>
    </source>
</evidence>
<protein>
    <recommendedName>
        <fullName evidence="13">Leucine-rich repeat-containing N-terminal plant-type domain-containing protein</fullName>
    </recommendedName>
</protein>
<gene>
    <name evidence="14" type="ORF">V6N11_038495</name>
</gene>
<feature type="domain" description="Leucine-rich repeat-containing N-terminal plant-type" evidence="13">
    <location>
        <begin position="42"/>
        <end position="85"/>
    </location>
</feature>
<keyword evidence="8" id="KW-1133">Transmembrane helix</keyword>
<keyword evidence="10" id="KW-0675">Receptor</keyword>
<evidence type="ECO:0000256" key="9">
    <source>
        <dbReference type="ARBA" id="ARBA00023136"/>
    </source>
</evidence>
<evidence type="ECO:0000259" key="13">
    <source>
        <dbReference type="Pfam" id="PF08263"/>
    </source>
</evidence>
<dbReference type="SUPFAM" id="SSF52058">
    <property type="entry name" value="L domain-like"/>
    <property type="match status" value="1"/>
</dbReference>
<reference evidence="14 15" key="1">
    <citation type="journal article" date="2024" name="G3 (Bethesda)">
        <title>Genome assembly of Hibiscus sabdariffa L. provides insights into metabolisms of medicinal natural products.</title>
        <authorList>
            <person name="Kim T."/>
        </authorList>
    </citation>
    <scope>NUCLEOTIDE SEQUENCE [LARGE SCALE GENOMIC DNA]</scope>
    <source>
        <strain evidence="14">TK-2024</strain>
        <tissue evidence="14">Old leaves</tissue>
    </source>
</reference>
<comment type="caution">
    <text evidence="14">The sequence shown here is derived from an EMBL/GenBank/DDBJ whole genome shotgun (WGS) entry which is preliminary data.</text>
</comment>
<dbReference type="InterPro" id="IPR013210">
    <property type="entry name" value="LRR_N_plant-typ"/>
</dbReference>